<organism evidence="1">
    <name type="scientific">Kwoniella dejecticola CBS 10117</name>
    <dbReference type="NCBI Taxonomy" id="1296121"/>
    <lineage>
        <taxon>Eukaryota</taxon>
        <taxon>Fungi</taxon>
        <taxon>Dikarya</taxon>
        <taxon>Basidiomycota</taxon>
        <taxon>Agaricomycotina</taxon>
        <taxon>Tremellomycetes</taxon>
        <taxon>Tremellales</taxon>
        <taxon>Cryptococcaceae</taxon>
        <taxon>Kwoniella</taxon>
    </lineage>
</organism>
<name>A0A1A6A2F5_9TREE</name>
<proteinExistence type="predicted"/>
<gene>
    <name evidence="1" type="ORF">I303_05098</name>
</gene>
<dbReference type="AlphaFoldDB" id="A0A1A6A2F5"/>
<reference evidence="1" key="1">
    <citation type="submission" date="2013-07" db="EMBL/GenBank/DDBJ databases">
        <title>The Genome Sequence of Cryptococcus dejecticola CBS10117.</title>
        <authorList>
            <consortium name="The Broad Institute Genome Sequencing Platform"/>
            <person name="Cuomo C."/>
            <person name="Litvintseva A."/>
            <person name="Chen Y."/>
            <person name="Heitman J."/>
            <person name="Sun S."/>
            <person name="Springer D."/>
            <person name="Dromer F."/>
            <person name="Young S.K."/>
            <person name="Zeng Q."/>
            <person name="Gargeya S."/>
            <person name="Fitzgerald M."/>
            <person name="Abouelleil A."/>
            <person name="Alvarado L."/>
            <person name="Berlin A.M."/>
            <person name="Chapman S.B."/>
            <person name="Dewar J."/>
            <person name="Goldberg J."/>
            <person name="Griggs A."/>
            <person name="Gujja S."/>
            <person name="Hansen M."/>
            <person name="Howarth C."/>
            <person name="Imamovic A."/>
            <person name="Larimer J."/>
            <person name="McCowan C."/>
            <person name="Murphy C."/>
            <person name="Pearson M."/>
            <person name="Priest M."/>
            <person name="Roberts A."/>
            <person name="Saif S."/>
            <person name="Shea T."/>
            <person name="Sykes S."/>
            <person name="Wortman J."/>
            <person name="Nusbaum C."/>
            <person name="Birren B."/>
        </authorList>
    </citation>
    <scope>NUCLEOTIDE SEQUENCE [LARGE SCALE GENOMIC DNA]</scope>
    <source>
        <strain evidence="1">CBS 10117</strain>
    </source>
</reference>
<accession>A0A1A6A2F5</accession>
<dbReference type="EMBL" id="KI894032">
    <property type="protein sequence ID" value="OBR84241.1"/>
    <property type="molecule type" value="Genomic_DNA"/>
</dbReference>
<protein>
    <submittedName>
        <fullName evidence="1">Uncharacterized protein</fullName>
    </submittedName>
</protein>
<sequence length="134" mass="15457">MGLGYKQLFSPVSENRLRVSIPNSSSRDLFDARAHSAWDLKIRKEESRHNTNSHNYHITYTAWAPGEVTVSGEHTRPSSAHDEQDTDIRTWLGRKKASHHLQVDVQVTTNYADLYGCEIDMRSLRDSLERNARY</sequence>
<evidence type="ECO:0000313" key="1">
    <source>
        <dbReference type="EMBL" id="OBR84241.1"/>
    </source>
</evidence>
<dbReference type="VEuPathDB" id="FungiDB:I303_05098"/>